<dbReference type="AlphaFoldDB" id="A0A8S2X713"/>
<dbReference type="OrthoDB" id="6500128at2759"/>
<reference evidence="3" key="1">
    <citation type="submission" date="2021-02" db="EMBL/GenBank/DDBJ databases">
        <authorList>
            <person name="Nowell W R."/>
        </authorList>
    </citation>
    <scope>NUCLEOTIDE SEQUENCE</scope>
</reference>
<dbReference type="InterPro" id="IPR039421">
    <property type="entry name" value="Type_1_exporter"/>
</dbReference>
<comment type="caution">
    <text evidence="3">The sequence shown here is derived from an EMBL/GenBank/DDBJ whole genome shotgun (WGS) entry which is preliminary data.</text>
</comment>
<dbReference type="GO" id="GO:0016324">
    <property type="term" value="C:apical plasma membrane"/>
    <property type="evidence" value="ECO:0007669"/>
    <property type="project" value="TreeGrafter"/>
</dbReference>
<dbReference type="GO" id="GO:0016887">
    <property type="term" value="F:ATP hydrolysis activity"/>
    <property type="evidence" value="ECO:0007669"/>
    <property type="project" value="InterPro"/>
</dbReference>
<gene>
    <name evidence="3" type="ORF">SRO942_LOCUS43802</name>
</gene>
<dbReference type="Proteomes" id="UP000681722">
    <property type="component" value="Unassembled WGS sequence"/>
</dbReference>
<dbReference type="PANTHER" id="PTHR24221:SF636">
    <property type="entry name" value="BILE SALT EXPORT PUMP"/>
    <property type="match status" value="1"/>
</dbReference>
<feature type="chain" id="PRO_5035824518" description="ABC transporter domain-containing protein" evidence="1">
    <location>
        <begin position="24"/>
        <end position="155"/>
    </location>
</feature>
<proteinExistence type="predicted"/>
<dbReference type="InterPro" id="IPR027417">
    <property type="entry name" value="P-loop_NTPase"/>
</dbReference>
<organism evidence="3 4">
    <name type="scientific">Didymodactylos carnosus</name>
    <dbReference type="NCBI Taxonomy" id="1234261"/>
    <lineage>
        <taxon>Eukaryota</taxon>
        <taxon>Metazoa</taxon>
        <taxon>Spiralia</taxon>
        <taxon>Gnathifera</taxon>
        <taxon>Rotifera</taxon>
        <taxon>Eurotatoria</taxon>
        <taxon>Bdelloidea</taxon>
        <taxon>Philodinida</taxon>
        <taxon>Philodinidae</taxon>
        <taxon>Didymodactylos</taxon>
    </lineage>
</organism>
<feature type="domain" description="ABC transporter" evidence="2">
    <location>
        <begin position="28"/>
        <end position="137"/>
    </location>
</feature>
<evidence type="ECO:0000256" key="1">
    <source>
        <dbReference type="SAM" id="SignalP"/>
    </source>
</evidence>
<accession>A0A8S2X713</accession>
<sequence length="155" mass="17267">MHNRHPLVCSVSVLNCIIIDAQALGQTISASSDYGQKIALLGKNGCEKSTVIHLLERFYDSNAGSVFIDSIDIRNINLQWLRSKICYITQQPILFDGTIEENIAYGDLTWTIDRQELIDAAKQSNAHTFIEKLPQTTRATGSNVEQDLSALWGDL</sequence>
<name>A0A8S2X713_9BILA</name>
<dbReference type="PANTHER" id="PTHR24221">
    <property type="entry name" value="ATP-BINDING CASSETTE SUB-FAMILY B"/>
    <property type="match status" value="1"/>
</dbReference>
<dbReference type="EMBL" id="CAJOBC010102536">
    <property type="protein sequence ID" value="CAF4480489.1"/>
    <property type="molecule type" value="Genomic_DNA"/>
</dbReference>
<dbReference type="Gene3D" id="3.40.50.300">
    <property type="entry name" value="P-loop containing nucleotide triphosphate hydrolases"/>
    <property type="match status" value="1"/>
</dbReference>
<evidence type="ECO:0000313" key="4">
    <source>
        <dbReference type="Proteomes" id="UP000681722"/>
    </source>
</evidence>
<dbReference type="GO" id="GO:0005524">
    <property type="term" value="F:ATP binding"/>
    <property type="evidence" value="ECO:0007669"/>
    <property type="project" value="InterPro"/>
</dbReference>
<dbReference type="GO" id="GO:0042626">
    <property type="term" value="F:ATPase-coupled transmembrane transporter activity"/>
    <property type="evidence" value="ECO:0007669"/>
    <property type="project" value="TreeGrafter"/>
</dbReference>
<feature type="signal peptide" evidence="1">
    <location>
        <begin position="1"/>
        <end position="23"/>
    </location>
</feature>
<dbReference type="Pfam" id="PF00005">
    <property type="entry name" value="ABC_tran"/>
    <property type="match status" value="1"/>
</dbReference>
<dbReference type="SUPFAM" id="SSF52540">
    <property type="entry name" value="P-loop containing nucleoside triphosphate hydrolases"/>
    <property type="match status" value="1"/>
</dbReference>
<keyword evidence="1" id="KW-0732">Signal</keyword>
<evidence type="ECO:0000259" key="2">
    <source>
        <dbReference type="Pfam" id="PF00005"/>
    </source>
</evidence>
<protein>
    <recommendedName>
        <fullName evidence="2">ABC transporter domain-containing protein</fullName>
    </recommendedName>
</protein>
<evidence type="ECO:0000313" key="3">
    <source>
        <dbReference type="EMBL" id="CAF4480489.1"/>
    </source>
</evidence>
<dbReference type="InterPro" id="IPR003439">
    <property type="entry name" value="ABC_transporter-like_ATP-bd"/>
</dbReference>